<dbReference type="AlphaFoldDB" id="A0A2P2GKR7"/>
<name>A0A2P2GKR7_STREW</name>
<sequence>MAHNLRIDPTTPEGEAIVTLFNLIQADEEEDGTWNAVDAVDTLCRWFRERGIDIDAGPIEPHATGPEPLIVSRFDIAMEPAPEEDPVLTIGAIADNAQPVALLFDREDRVKVAHWLLGGEQDDIRIRRTRHAERS</sequence>
<proteinExistence type="predicted"/>
<dbReference type="OrthoDB" id="3944869at2"/>
<evidence type="ECO:0000313" key="2">
    <source>
        <dbReference type="Proteomes" id="UP000265325"/>
    </source>
</evidence>
<evidence type="ECO:0000313" key="1">
    <source>
        <dbReference type="EMBL" id="KKZ72098.1"/>
    </source>
</evidence>
<dbReference type="EMBL" id="LAQS01000030">
    <property type="protein sequence ID" value="KKZ72098.1"/>
    <property type="molecule type" value="Genomic_DNA"/>
</dbReference>
<protein>
    <submittedName>
        <fullName evidence="1">Uncharacterized protein</fullName>
    </submittedName>
</protein>
<dbReference type="RefSeq" id="WP_046909260.1">
    <property type="nucleotide sequence ID" value="NZ_BAAAXG010000009.1"/>
</dbReference>
<comment type="caution">
    <text evidence="1">The sequence shown here is derived from an EMBL/GenBank/DDBJ whole genome shotgun (WGS) entry which is preliminary data.</text>
</comment>
<accession>A0A2P2GKR7</accession>
<reference evidence="1 2" key="1">
    <citation type="submission" date="2015-05" db="EMBL/GenBank/DDBJ databases">
        <title>Draft Genome assembly of Streptomyces showdoensis.</title>
        <authorList>
            <person name="Thapa K.K."/>
            <person name="Metsa-Ketela M."/>
        </authorList>
    </citation>
    <scope>NUCLEOTIDE SEQUENCE [LARGE SCALE GENOMIC DNA]</scope>
    <source>
        <strain evidence="1 2">ATCC 15227</strain>
    </source>
</reference>
<dbReference type="Proteomes" id="UP000265325">
    <property type="component" value="Unassembled WGS sequence"/>
</dbReference>
<gene>
    <name evidence="1" type="ORF">VO63_20180</name>
</gene>
<organism evidence="1 2">
    <name type="scientific">Streptomyces showdoensis</name>
    <dbReference type="NCBI Taxonomy" id="68268"/>
    <lineage>
        <taxon>Bacteria</taxon>
        <taxon>Bacillati</taxon>
        <taxon>Actinomycetota</taxon>
        <taxon>Actinomycetes</taxon>
        <taxon>Kitasatosporales</taxon>
        <taxon>Streptomycetaceae</taxon>
        <taxon>Streptomyces</taxon>
    </lineage>
</organism>
<keyword evidence="2" id="KW-1185">Reference proteome</keyword>